<name>A0ABV9MGQ1_9BACL</name>
<dbReference type="InterPro" id="IPR005923">
    <property type="entry name" value="HutG"/>
</dbReference>
<feature type="binding site" evidence="5">
    <location>
        <position position="159"/>
    </location>
    <ligand>
        <name>Mn(2+)</name>
        <dbReference type="ChEBI" id="CHEBI:29035"/>
        <label>1</label>
    </ligand>
</feature>
<feature type="binding site" evidence="5">
    <location>
        <position position="240"/>
    </location>
    <ligand>
        <name>Mn(2+)</name>
        <dbReference type="ChEBI" id="CHEBI:29035"/>
        <label>2</label>
    </ligand>
</feature>
<feature type="binding site" evidence="5">
    <location>
        <position position="129"/>
    </location>
    <ligand>
        <name>Mn(2+)</name>
        <dbReference type="ChEBI" id="CHEBI:29035"/>
        <label>1</label>
    </ligand>
</feature>
<protein>
    <recommendedName>
        <fullName evidence="5 6">Formimidoylglutamase</fullName>
        <ecNumber evidence="5 6">3.5.3.8</ecNumber>
    </recommendedName>
    <alternativeName>
        <fullName evidence="5">Formiminoglutamase</fullName>
    </alternativeName>
    <alternativeName>
        <fullName evidence="5">Formiminoglutamate hydrolase</fullName>
    </alternativeName>
</protein>
<reference evidence="9" key="1">
    <citation type="journal article" date="2019" name="Int. J. Syst. Evol. Microbiol.">
        <title>The Global Catalogue of Microorganisms (GCM) 10K type strain sequencing project: providing services to taxonomists for standard genome sequencing and annotation.</title>
        <authorList>
            <consortium name="The Broad Institute Genomics Platform"/>
            <consortium name="The Broad Institute Genome Sequencing Center for Infectious Disease"/>
            <person name="Wu L."/>
            <person name="Ma J."/>
        </authorList>
    </citation>
    <scope>NUCLEOTIDE SEQUENCE [LARGE SCALE GENOMIC DNA]</scope>
    <source>
        <strain evidence="9">CGMCC 1.12151</strain>
    </source>
</reference>
<dbReference type="Gene3D" id="3.40.800.10">
    <property type="entry name" value="Ureohydrolase domain"/>
    <property type="match status" value="1"/>
</dbReference>
<gene>
    <name evidence="5 8" type="primary">hutG</name>
    <name evidence="8" type="ORF">ACFO5U_15320</name>
</gene>
<dbReference type="NCBIfam" id="TIGR01227">
    <property type="entry name" value="hutG"/>
    <property type="match status" value="1"/>
</dbReference>
<comment type="caution">
    <text evidence="8">The sequence shown here is derived from an EMBL/GenBank/DDBJ whole genome shotgun (WGS) entry which is preliminary data.</text>
</comment>
<dbReference type="RefSeq" id="WP_377279944.1">
    <property type="nucleotide sequence ID" value="NZ_JBHSGL010000015.1"/>
</dbReference>
<dbReference type="PANTHER" id="PTHR11358">
    <property type="entry name" value="ARGINASE/AGMATINASE"/>
    <property type="match status" value="1"/>
</dbReference>
<comment type="pathway">
    <text evidence="5">Amino-acid degradation; L-histidine degradation into L-glutamate; L-glutamate from N-formimidoyl-L-glutamate (hydrolase route): step 1/1.</text>
</comment>
<feature type="binding site" evidence="5">
    <location>
        <position position="155"/>
    </location>
    <ligand>
        <name>Mn(2+)</name>
        <dbReference type="ChEBI" id="CHEBI:29035"/>
        <label>1</label>
    </ligand>
</feature>
<dbReference type="InterPro" id="IPR023696">
    <property type="entry name" value="Ureohydrolase_dom_sf"/>
</dbReference>
<evidence type="ECO:0000256" key="4">
    <source>
        <dbReference type="ARBA" id="ARBA00023211"/>
    </source>
</evidence>
<evidence type="ECO:0000256" key="5">
    <source>
        <dbReference type="HAMAP-Rule" id="MF_00737"/>
    </source>
</evidence>
<keyword evidence="1 5" id="KW-0479">Metal-binding</keyword>
<feature type="binding site" evidence="5">
    <location>
        <position position="155"/>
    </location>
    <ligand>
        <name>Mn(2+)</name>
        <dbReference type="ChEBI" id="CHEBI:29035"/>
        <label>2</label>
    </ligand>
</feature>
<evidence type="ECO:0000256" key="2">
    <source>
        <dbReference type="ARBA" id="ARBA00022801"/>
    </source>
</evidence>
<dbReference type="GO" id="GO:0050415">
    <property type="term" value="F:formimidoylglutamase activity"/>
    <property type="evidence" value="ECO:0007669"/>
    <property type="project" value="UniProtKB-EC"/>
</dbReference>
<dbReference type="HAMAP" id="MF_00737">
    <property type="entry name" value="Formimidoylglutam"/>
    <property type="match status" value="1"/>
</dbReference>
<dbReference type="CDD" id="cd09988">
    <property type="entry name" value="Formimidoylglutamase"/>
    <property type="match status" value="1"/>
</dbReference>
<evidence type="ECO:0000256" key="3">
    <source>
        <dbReference type="ARBA" id="ARBA00022808"/>
    </source>
</evidence>
<keyword evidence="3 5" id="KW-0369">Histidine metabolism</keyword>
<feature type="binding site" evidence="5">
    <location>
        <position position="240"/>
    </location>
    <ligand>
        <name>Mn(2+)</name>
        <dbReference type="ChEBI" id="CHEBI:29035"/>
        <label>1</label>
    </ligand>
</feature>
<accession>A0ABV9MGQ1</accession>
<dbReference type="PIRSF" id="PIRSF036979">
    <property type="entry name" value="Arginase"/>
    <property type="match status" value="1"/>
</dbReference>
<feature type="binding site" evidence="5">
    <location>
        <position position="157"/>
    </location>
    <ligand>
        <name>Mn(2+)</name>
        <dbReference type="ChEBI" id="CHEBI:29035"/>
        <label>2</label>
    </ligand>
</feature>
<evidence type="ECO:0000256" key="7">
    <source>
        <dbReference type="PROSITE-ProRule" id="PRU00742"/>
    </source>
</evidence>
<keyword evidence="2 5" id="KW-0378">Hydrolase</keyword>
<dbReference type="EMBL" id="JBHSGL010000015">
    <property type="protein sequence ID" value="MFC4714219.1"/>
    <property type="molecule type" value="Genomic_DNA"/>
</dbReference>
<dbReference type="SUPFAM" id="SSF52768">
    <property type="entry name" value="Arginase/deacetylase"/>
    <property type="match status" value="1"/>
</dbReference>
<dbReference type="Pfam" id="PF00491">
    <property type="entry name" value="Arginase"/>
    <property type="match status" value="1"/>
</dbReference>
<evidence type="ECO:0000313" key="9">
    <source>
        <dbReference type="Proteomes" id="UP001595932"/>
    </source>
</evidence>
<dbReference type="PROSITE" id="PS51409">
    <property type="entry name" value="ARGINASE_2"/>
    <property type="match status" value="1"/>
</dbReference>
<comment type="cofactor">
    <cofactor evidence="5">
        <name>Mn(2+)</name>
        <dbReference type="ChEBI" id="CHEBI:29035"/>
    </cofactor>
    <text evidence="5">Binds 2 manganese ions per subunit.</text>
</comment>
<comment type="similarity">
    <text evidence="5 7">Belongs to the arginase family.</text>
</comment>
<keyword evidence="4 5" id="KW-0464">Manganese</keyword>
<evidence type="ECO:0000313" key="8">
    <source>
        <dbReference type="EMBL" id="MFC4714219.1"/>
    </source>
</evidence>
<evidence type="ECO:0000256" key="6">
    <source>
        <dbReference type="NCBIfam" id="TIGR01227"/>
    </source>
</evidence>
<dbReference type="InterPro" id="IPR006035">
    <property type="entry name" value="Ureohydrolase"/>
</dbReference>
<proteinExistence type="inferred from homology"/>
<sequence>MYQLANSRLWQGRIDSKTDFDSFRFHQVVEFKNTEELADRKQAFTIVGFECDEGVRRNEGRLGAKHAPDELRKALAALPYHFEKYQKLIDTGNIICEDGRLESAQRELGNHIENLLKRSTTPIILGGGHETLYGHYLGARQFIGADKKLGLINIDAHFDMREADAPSSGTMFRQILETDINAGYLVLGIQSFGNTKALFNKADKLGCQYILAENLSTECATKLAIDDFCHNHDYVLLTLCTDSIAASAAPGVSAPAPFGLDPLVVRGLISYITRKENTRSFDISEVNPLLDENGKTVKLAAYLIAEAMDGFADKVIEKE</sequence>
<organism evidence="8 9">
    <name type="scientific">Planococcus dechangensis</name>
    <dbReference type="NCBI Taxonomy" id="1176255"/>
    <lineage>
        <taxon>Bacteria</taxon>
        <taxon>Bacillati</taxon>
        <taxon>Bacillota</taxon>
        <taxon>Bacilli</taxon>
        <taxon>Bacillales</taxon>
        <taxon>Caryophanaceae</taxon>
        <taxon>Planococcus</taxon>
    </lineage>
</organism>
<dbReference type="Proteomes" id="UP001595932">
    <property type="component" value="Unassembled WGS sequence"/>
</dbReference>
<keyword evidence="9" id="KW-1185">Reference proteome</keyword>
<evidence type="ECO:0000256" key="1">
    <source>
        <dbReference type="ARBA" id="ARBA00022723"/>
    </source>
</evidence>
<feature type="binding site" evidence="5">
    <location>
        <position position="242"/>
    </location>
    <ligand>
        <name>Mn(2+)</name>
        <dbReference type="ChEBI" id="CHEBI:29035"/>
        <label>2</label>
    </ligand>
</feature>
<comment type="function">
    <text evidence="5">Catalyzes the conversion of N-formimidoyl-L-glutamate to L-glutamate and formamide.</text>
</comment>
<comment type="catalytic activity">
    <reaction evidence="5">
        <text>N-formimidoyl-L-glutamate + H2O = formamide + L-glutamate</text>
        <dbReference type="Rhea" id="RHEA:22492"/>
        <dbReference type="ChEBI" id="CHEBI:15377"/>
        <dbReference type="ChEBI" id="CHEBI:16397"/>
        <dbReference type="ChEBI" id="CHEBI:29985"/>
        <dbReference type="ChEBI" id="CHEBI:58928"/>
        <dbReference type="EC" id="3.5.3.8"/>
    </reaction>
</comment>
<dbReference type="EC" id="3.5.3.8" evidence="5 6"/>
<dbReference type="PANTHER" id="PTHR11358:SF35">
    <property type="entry name" value="FORMIMIDOYLGLUTAMASE"/>
    <property type="match status" value="1"/>
</dbReference>